<dbReference type="Pfam" id="PF15663">
    <property type="entry name" value="zf-CCCH_3"/>
    <property type="match status" value="1"/>
</dbReference>
<feature type="zinc finger region" description="C3H1-type" evidence="1">
    <location>
        <begin position="4"/>
        <end position="31"/>
    </location>
</feature>
<reference evidence="5" key="1">
    <citation type="journal article" date="2020" name="bioRxiv">
        <title>Chromosome-level reference genome of the European wasp spider Argiope bruennichi: a resource for studies on range expansion and evolutionary adaptation.</title>
        <authorList>
            <person name="Sheffer M.M."/>
            <person name="Hoppe A."/>
            <person name="Krehenwinkel H."/>
            <person name="Uhl G."/>
            <person name="Kuss A.W."/>
            <person name="Jensen L."/>
            <person name="Jensen C."/>
            <person name="Gillespie R.G."/>
            <person name="Hoff K.J."/>
            <person name="Prost S."/>
        </authorList>
    </citation>
    <scope>NUCLEOTIDE SEQUENCE</scope>
</reference>
<dbReference type="InterPro" id="IPR000571">
    <property type="entry name" value="Znf_CCCH"/>
</dbReference>
<name>A0A8T0FX28_ARGBR</name>
<keyword evidence="1" id="KW-0862">Zinc</keyword>
<dbReference type="InterPro" id="IPR041686">
    <property type="entry name" value="Znf-CCCH_3"/>
</dbReference>
<evidence type="ECO:0000313" key="5">
    <source>
        <dbReference type="EMBL" id="KAF8795631.1"/>
    </source>
</evidence>
<dbReference type="PANTHER" id="PTHR15725">
    <property type="entry name" value="ZN-FINGER, C-X8-C-X5-C-X3-H TYPE-CONTAINING"/>
    <property type="match status" value="1"/>
</dbReference>
<dbReference type="SMART" id="SM00356">
    <property type="entry name" value="ZnF_C3H1"/>
    <property type="match status" value="3"/>
</dbReference>
<dbReference type="GO" id="GO:0008270">
    <property type="term" value="F:zinc ion binding"/>
    <property type="evidence" value="ECO:0007669"/>
    <property type="project" value="UniProtKB-KW"/>
</dbReference>
<organism evidence="5 6">
    <name type="scientific">Argiope bruennichi</name>
    <name type="common">Wasp spider</name>
    <name type="synonym">Aranea bruennichi</name>
    <dbReference type="NCBI Taxonomy" id="94029"/>
    <lineage>
        <taxon>Eukaryota</taxon>
        <taxon>Metazoa</taxon>
        <taxon>Ecdysozoa</taxon>
        <taxon>Arthropoda</taxon>
        <taxon>Chelicerata</taxon>
        <taxon>Arachnida</taxon>
        <taxon>Araneae</taxon>
        <taxon>Araneomorphae</taxon>
        <taxon>Entelegynae</taxon>
        <taxon>Araneoidea</taxon>
        <taxon>Araneidae</taxon>
        <taxon>Argiope</taxon>
    </lineage>
</organism>
<gene>
    <name evidence="5" type="ORF">HNY73_000113</name>
</gene>
<feature type="compositionally biased region" description="Polar residues" evidence="3">
    <location>
        <begin position="395"/>
        <end position="404"/>
    </location>
</feature>
<dbReference type="AlphaFoldDB" id="A0A8T0FX28"/>
<keyword evidence="6" id="KW-1185">Reference proteome</keyword>
<dbReference type="Proteomes" id="UP000807504">
    <property type="component" value="Unassembled WGS sequence"/>
</dbReference>
<feature type="region of interest" description="Disordered" evidence="3">
    <location>
        <begin position="395"/>
        <end position="416"/>
    </location>
</feature>
<reference evidence="5" key="2">
    <citation type="submission" date="2020-06" db="EMBL/GenBank/DDBJ databases">
        <authorList>
            <person name="Sheffer M."/>
        </authorList>
    </citation>
    <scope>NUCLEOTIDE SEQUENCE</scope>
</reference>
<keyword evidence="1" id="KW-0863">Zinc-finger</keyword>
<evidence type="ECO:0000256" key="3">
    <source>
        <dbReference type="SAM" id="MobiDB-lite"/>
    </source>
</evidence>
<proteinExistence type="predicted"/>
<feature type="coiled-coil region" evidence="2">
    <location>
        <begin position="294"/>
        <end position="321"/>
    </location>
</feature>
<sequence>MATQSSLQDCYFYFYSSCAKGDECPFRHCELALGTETVCSLWREGRCFRSNCKFRHMESRINRAMIPCYWENQPGGCRKPHCVFLHRKLRNGVQVIKDTPGLILPTSDGKISPKLPDLNETSIVPSKTSLVEKVVEHSEVPDSSLTPVPPLVLSFDEGEESDAESVTSTPVKQGDKKTTITRNISAKASGAVEEKDFGIKTLEQIRMEKIHKESDSYYGTETEYLALPKDSSLDKNLPSSILETKLSGVDEETDLRGRLSNKRNSPLNKVNSVKRLINFKKQNTDQEEVCSNKLDFKIKTLEEIRREKENKQNKLDVACSNSLDDLPTSEKKNPLNITTEKISKKLKINRKSKELYSRNTTLKQSISAPNSAETTETHLVSNGIKQISAGSLNEISNLNKTSDSPGKRKSDDEPCSTASKIIKLATTSKDNCDPVNRVDACFDRIGENLLQSLPEQSEMQSSPAPNEATDESSHFYTSSSSILKQDTIMIPQSFVSETERNDVLASAPTSLSSSTSPPSHSPEEKSWHALDEIHDKTLNSSALPTSIKNEASYDNDLKKDKDNLIDRSMSVDDDLDELLGDDDMNIDEMDTAPNDDILLEIEEFLES</sequence>
<evidence type="ECO:0000256" key="2">
    <source>
        <dbReference type="SAM" id="Coils"/>
    </source>
</evidence>
<feature type="region of interest" description="Disordered" evidence="3">
    <location>
        <begin position="501"/>
        <end position="526"/>
    </location>
</feature>
<feature type="zinc finger region" description="C3H1-type" evidence="1">
    <location>
        <begin position="33"/>
        <end position="59"/>
    </location>
</feature>
<accession>A0A8T0FX28</accession>
<evidence type="ECO:0000259" key="4">
    <source>
        <dbReference type="PROSITE" id="PS50103"/>
    </source>
</evidence>
<feature type="domain" description="C3H1-type" evidence="4">
    <location>
        <begin position="33"/>
        <end position="59"/>
    </location>
</feature>
<feature type="compositionally biased region" description="Polar residues" evidence="3">
    <location>
        <begin position="453"/>
        <end position="464"/>
    </location>
</feature>
<dbReference type="EMBL" id="JABXBU010000001">
    <property type="protein sequence ID" value="KAF8795631.1"/>
    <property type="molecule type" value="Genomic_DNA"/>
</dbReference>
<dbReference type="PROSITE" id="PS50103">
    <property type="entry name" value="ZF_C3H1"/>
    <property type="match status" value="2"/>
</dbReference>
<evidence type="ECO:0000256" key="1">
    <source>
        <dbReference type="PROSITE-ProRule" id="PRU00723"/>
    </source>
</evidence>
<dbReference type="Gene3D" id="4.10.1000.10">
    <property type="entry name" value="Zinc finger, CCCH-type"/>
    <property type="match status" value="1"/>
</dbReference>
<keyword evidence="2" id="KW-0175">Coiled coil</keyword>
<evidence type="ECO:0000313" key="6">
    <source>
        <dbReference type="Proteomes" id="UP000807504"/>
    </source>
</evidence>
<feature type="compositionally biased region" description="Low complexity" evidence="3">
    <location>
        <begin position="504"/>
        <end position="518"/>
    </location>
</feature>
<feature type="region of interest" description="Disordered" evidence="3">
    <location>
        <begin position="453"/>
        <end position="479"/>
    </location>
</feature>
<dbReference type="PANTHER" id="PTHR15725:SF14">
    <property type="entry name" value="ZINC FINGER CCCH DOMAIN-CONTAINING PROTEIN 11A"/>
    <property type="match status" value="1"/>
</dbReference>
<comment type="caution">
    <text evidence="5">The sequence shown here is derived from an EMBL/GenBank/DDBJ whole genome shotgun (WGS) entry which is preliminary data.</text>
</comment>
<protein>
    <submittedName>
        <fullName evidence="5">Zinc finger CCCH domain-containing protein like</fullName>
    </submittedName>
</protein>
<keyword evidence="1" id="KW-0479">Metal-binding</keyword>
<feature type="domain" description="C3H1-type" evidence="4">
    <location>
        <begin position="4"/>
        <end position="31"/>
    </location>
</feature>